<evidence type="ECO:0000313" key="2">
    <source>
        <dbReference type="EMBL" id="PWK53559.1"/>
    </source>
</evidence>
<evidence type="ECO:0000256" key="1">
    <source>
        <dbReference type="SAM" id="Phobius"/>
    </source>
</evidence>
<reference evidence="2 3" key="1">
    <citation type="submission" date="2018-05" db="EMBL/GenBank/DDBJ databases">
        <title>Genomic Encyclopedia of Type Strains, Phase IV (KMG-IV): sequencing the most valuable type-strain genomes for metagenomic binning, comparative biology and taxonomic classification.</title>
        <authorList>
            <person name="Goeker M."/>
        </authorList>
    </citation>
    <scope>NUCLEOTIDE SEQUENCE [LARGE SCALE GENOMIC DNA]</scope>
    <source>
        <strain evidence="2 3">DSM 103371</strain>
    </source>
</reference>
<feature type="transmembrane region" description="Helical" evidence="1">
    <location>
        <begin position="12"/>
        <end position="34"/>
    </location>
</feature>
<keyword evidence="1" id="KW-0472">Membrane</keyword>
<dbReference type="EMBL" id="QGGV01000013">
    <property type="protein sequence ID" value="PWK53559.1"/>
    <property type="molecule type" value="Genomic_DNA"/>
</dbReference>
<gene>
    <name evidence="2" type="ORF">C8D95_11384</name>
</gene>
<accession>A0A316FY87</accession>
<proteinExistence type="predicted"/>
<dbReference type="Proteomes" id="UP000245390">
    <property type="component" value="Unassembled WGS sequence"/>
</dbReference>
<keyword evidence="1" id="KW-0812">Transmembrane</keyword>
<keyword evidence="3" id="KW-1185">Reference proteome</keyword>
<evidence type="ECO:0000313" key="3">
    <source>
        <dbReference type="Proteomes" id="UP000245390"/>
    </source>
</evidence>
<name>A0A316FY87_9RHOB</name>
<dbReference type="AlphaFoldDB" id="A0A316FY87"/>
<sequence length="166" mass="18797">MVGEQTREKQMLLFRPFAIFLFLSAQAMAGGIAWPDPRIPVPDDVRVFVHSECEAFRGWSEETVDECITGELYGYRAVVMMLMDEELGETTAERYRGCAAGLGGLGGRLHRRKAECISAVHCIVWRFSFSRETALQDTRRADWSLPVSKSERQKAYETAMAVLRRG</sequence>
<organism evidence="2 3">
    <name type="scientific">Silicimonas algicola</name>
    <dbReference type="NCBI Taxonomy" id="1826607"/>
    <lineage>
        <taxon>Bacteria</taxon>
        <taxon>Pseudomonadati</taxon>
        <taxon>Pseudomonadota</taxon>
        <taxon>Alphaproteobacteria</taxon>
        <taxon>Rhodobacterales</taxon>
        <taxon>Paracoccaceae</taxon>
    </lineage>
</organism>
<keyword evidence="1" id="KW-1133">Transmembrane helix</keyword>
<comment type="caution">
    <text evidence="2">The sequence shown here is derived from an EMBL/GenBank/DDBJ whole genome shotgun (WGS) entry which is preliminary data.</text>
</comment>
<protein>
    <submittedName>
        <fullName evidence="2">Uncharacterized protein</fullName>
    </submittedName>
</protein>